<evidence type="ECO:0000313" key="2">
    <source>
        <dbReference type="EMBL" id="KAF5322759.1"/>
    </source>
</evidence>
<sequence length="517" mass="52753">MRCSKLPTPYTNCLDYFETTFLDSGIDHMGLCFDDGTNPTDEIVRTSWTWPTVWSKAEVQLPCIAKPAWDARGHLAARNSSGTADPVPIPQTARMGKKGRRGRDEAHAGGRGRNEGEKEKESADPVVPLQAATPPADEDKPMHDAGAARAVTPSPRAMGALPPVTPSRHFLEATAKAHAITTPGQPRKTPKRMAQDSDEEDGGGIEDGMMGGEDEEAEAADAVEDIEMDDLLPALGVATARKIKAVPRPRGHLGASVDRSERVTRSTAGAVNIRKAGTAVASAARGAGAAAPPASPVKVVKKTAMQAAGRAGNSSGPNKIPRLATTRTTAAAAKALGGATAATGTTGTATGKEPAVVRARPAPPTTGAASRPVRKAAAAAGTGAARAGLGPPPAATPTAAPPSTPSRLPLPTLLKRPSPCAAHANSPSEVANLALEQKRAAAAISVFIPMPMPGTPGGPLGTNSNGGTDASSPDAWVANNVAVAAVMLPASQSGERPGSRSSVRRRRSSFSSADVMT</sequence>
<feature type="compositionally biased region" description="Pro residues" evidence="1">
    <location>
        <begin position="390"/>
        <end position="404"/>
    </location>
</feature>
<proteinExistence type="predicted"/>
<dbReference type="Proteomes" id="UP000567179">
    <property type="component" value="Unassembled WGS sequence"/>
</dbReference>
<feature type="region of interest" description="Disordered" evidence="1">
    <location>
        <begin position="337"/>
        <end position="412"/>
    </location>
</feature>
<feature type="region of interest" description="Disordered" evidence="1">
    <location>
        <begin position="455"/>
        <end position="474"/>
    </location>
</feature>
<feature type="compositionally biased region" description="Basic and acidic residues" evidence="1">
    <location>
        <begin position="102"/>
        <end position="123"/>
    </location>
</feature>
<evidence type="ECO:0000313" key="3">
    <source>
        <dbReference type="Proteomes" id="UP000567179"/>
    </source>
</evidence>
<feature type="region of interest" description="Disordered" evidence="1">
    <location>
        <begin position="77"/>
        <end position="145"/>
    </location>
</feature>
<dbReference type="AlphaFoldDB" id="A0A8H5BG67"/>
<feature type="compositionally biased region" description="Low complexity" evidence="1">
    <location>
        <begin position="337"/>
        <end position="389"/>
    </location>
</feature>
<reference evidence="2 3" key="1">
    <citation type="journal article" date="2020" name="ISME J.">
        <title>Uncovering the hidden diversity of litter-decomposition mechanisms in mushroom-forming fungi.</title>
        <authorList>
            <person name="Floudas D."/>
            <person name="Bentzer J."/>
            <person name="Ahren D."/>
            <person name="Johansson T."/>
            <person name="Persson P."/>
            <person name="Tunlid A."/>
        </authorList>
    </citation>
    <scope>NUCLEOTIDE SEQUENCE [LARGE SCALE GENOMIC DNA]</scope>
    <source>
        <strain evidence="2 3">CBS 101986</strain>
    </source>
</reference>
<organism evidence="2 3">
    <name type="scientific">Psilocybe cf. subviscida</name>
    <dbReference type="NCBI Taxonomy" id="2480587"/>
    <lineage>
        <taxon>Eukaryota</taxon>
        <taxon>Fungi</taxon>
        <taxon>Dikarya</taxon>
        <taxon>Basidiomycota</taxon>
        <taxon>Agaricomycotina</taxon>
        <taxon>Agaricomycetes</taxon>
        <taxon>Agaricomycetidae</taxon>
        <taxon>Agaricales</taxon>
        <taxon>Agaricineae</taxon>
        <taxon>Strophariaceae</taxon>
        <taxon>Psilocybe</taxon>
    </lineage>
</organism>
<name>A0A8H5BG67_9AGAR</name>
<feature type="region of interest" description="Disordered" evidence="1">
    <location>
        <begin position="488"/>
        <end position="517"/>
    </location>
</feature>
<feature type="region of interest" description="Disordered" evidence="1">
    <location>
        <begin position="177"/>
        <end position="218"/>
    </location>
</feature>
<accession>A0A8H5BG67</accession>
<protein>
    <submittedName>
        <fullName evidence="2">Uncharacterized protein</fullName>
    </submittedName>
</protein>
<gene>
    <name evidence="2" type="ORF">D9619_000353</name>
</gene>
<comment type="caution">
    <text evidence="2">The sequence shown here is derived from an EMBL/GenBank/DDBJ whole genome shotgun (WGS) entry which is preliminary data.</text>
</comment>
<evidence type="ECO:0000256" key="1">
    <source>
        <dbReference type="SAM" id="MobiDB-lite"/>
    </source>
</evidence>
<keyword evidence="3" id="KW-1185">Reference proteome</keyword>
<dbReference type="EMBL" id="JAACJJ010000028">
    <property type="protein sequence ID" value="KAF5322759.1"/>
    <property type="molecule type" value="Genomic_DNA"/>
</dbReference>